<evidence type="ECO:0000313" key="9">
    <source>
        <dbReference type="Proteomes" id="UP000024404"/>
    </source>
</evidence>
<feature type="transmembrane region" description="Helical" evidence="5">
    <location>
        <begin position="417"/>
        <end position="436"/>
    </location>
</feature>
<keyword evidence="2 5" id="KW-0812">Transmembrane</keyword>
<dbReference type="OMA" id="RGHTFFT"/>
<dbReference type="Proteomes" id="UP000024404">
    <property type="component" value="Unassembled WGS sequence"/>
</dbReference>
<keyword evidence="9" id="KW-1185">Reference proteome</keyword>
<comment type="subcellular location">
    <subcellularLocation>
        <location evidence="1">Membrane</location>
    </subcellularLocation>
</comment>
<organism evidence="8 9">
    <name type="scientific">Onchocerca volvulus</name>
    <dbReference type="NCBI Taxonomy" id="6282"/>
    <lineage>
        <taxon>Eukaryota</taxon>
        <taxon>Metazoa</taxon>
        <taxon>Ecdysozoa</taxon>
        <taxon>Nematoda</taxon>
        <taxon>Chromadorea</taxon>
        <taxon>Rhabditida</taxon>
        <taxon>Spirurina</taxon>
        <taxon>Spiruromorpha</taxon>
        <taxon>Filarioidea</taxon>
        <taxon>Onchocercidae</taxon>
        <taxon>Onchocerca</taxon>
    </lineage>
</organism>
<feature type="transmembrane region" description="Helical" evidence="5">
    <location>
        <begin position="280"/>
        <end position="297"/>
    </location>
</feature>
<feature type="chain" id="PRO_5035917804" evidence="6">
    <location>
        <begin position="24"/>
        <end position="681"/>
    </location>
</feature>
<name>A0A8R1TM26_ONCVO</name>
<dbReference type="PROSITE" id="PS50262">
    <property type="entry name" value="G_PROTEIN_RECEP_F1_2"/>
    <property type="match status" value="1"/>
</dbReference>
<feature type="transmembrane region" description="Helical" evidence="5">
    <location>
        <begin position="387"/>
        <end position="405"/>
    </location>
</feature>
<dbReference type="AlphaFoldDB" id="A0A8R1TM26"/>
<feature type="transmembrane region" description="Helical" evidence="5">
    <location>
        <begin position="549"/>
        <end position="573"/>
    </location>
</feature>
<evidence type="ECO:0000313" key="8">
    <source>
        <dbReference type="EnsemblMetazoa" id="OVOC11939.1"/>
    </source>
</evidence>
<feature type="transmembrane region" description="Helical" evidence="5">
    <location>
        <begin position="499"/>
        <end position="518"/>
    </location>
</feature>
<accession>A0A8R1TM26</accession>
<reference evidence="8" key="2">
    <citation type="submission" date="2022-06" db="UniProtKB">
        <authorList>
            <consortium name="EnsemblMetazoa"/>
        </authorList>
    </citation>
    <scope>IDENTIFICATION</scope>
</reference>
<reference evidence="9" key="1">
    <citation type="submission" date="2013-10" db="EMBL/GenBank/DDBJ databases">
        <title>Genome sequencing of Onchocerca volvulus.</title>
        <authorList>
            <person name="Cotton J."/>
            <person name="Tsai J."/>
            <person name="Stanley E."/>
            <person name="Tracey A."/>
            <person name="Holroyd N."/>
            <person name="Lustigman S."/>
            <person name="Berriman M."/>
        </authorList>
    </citation>
    <scope>NUCLEOTIDE SEQUENCE</scope>
</reference>
<feature type="transmembrane region" description="Helical" evidence="5">
    <location>
        <begin position="309"/>
        <end position="329"/>
    </location>
</feature>
<evidence type="ECO:0000256" key="2">
    <source>
        <dbReference type="ARBA" id="ARBA00022692"/>
    </source>
</evidence>
<dbReference type="GO" id="GO:0016020">
    <property type="term" value="C:membrane"/>
    <property type="evidence" value="ECO:0007669"/>
    <property type="project" value="UniProtKB-SubCell"/>
</dbReference>
<dbReference type="Gene3D" id="1.20.1070.10">
    <property type="entry name" value="Rhodopsin 7-helix transmembrane proteins"/>
    <property type="match status" value="1"/>
</dbReference>
<dbReference type="InterPro" id="IPR017452">
    <property type="entry name" value="GPCR_Rhodpsn_7TM"/>
</dbReference>
<proteinExistence type="predicted"/>
<feature type="signal peptide" evidence="6">
    <location>
        <begin position="1"/>
        <end position="23"/>
    </location>
</feature>
<evidence type="ECO:0000256" key="5">
    <source>
        <dbReference type="SAM" id="Phobius"/>
    </source>
</evidence>
<keyword evidence="6" id="KW-0732">Signal</keyword>
<keyword evidence="3 5" id="KW-1133">Transmembrane helix</keyword>
<evidence type="ECO:0000256" key="1">
    <source>
        <dbReference type="ARBA" id="ARBA00004370"/>
    </source>
</evidence>
<evidence type="ECO:0000259" key="7">
    <source>
        <dbReference type="PROSITE" id="PS50262"/>
    </source>
</evidence>
<keyword evidence="4 5" id="KW-0472">Membrane</keyword>
<feature type="transmembrane region" description="Helical" evidence="5">
    <location>
        <begin position="585"/>
        <end position="606"/>
    </location>
</feature>
<evidence type="ECO:0000256" key="6">
    <source>
        <dbReference type="SAM" id="SignalP"/>
    </source>
</evidence>
<dbReference type="EMBL" id="CMVM020000016">
    <property type="status" value="NOT_ANNOTATED_CDS"/>
    <property type="molecule type" value="Genomic_DNA"/>
</dbReference>
<dbReference type="EnsemblMetazoa" id="OVOC11939.1">
    <property type="protein sequence ID" value="OVOC11939.1"/>
    <property type="gene ID" value="WBGene00248748"/>
</dbReference>
<protein>
    <submittedName>
        <fullName evidence="8">G_PROTEIN_RECEP_F1_2 domain-containing protein</fullName>
    </submittedName>
</protein>
<sequence>MHSITFYLLLQQLLLCSITLAYSSTNNFKWLSPLNNQNKLATLCTQDNRELIMHRSGTSLLYHLFRHDILCMSGIERYVSSRHIVLVWFMKTLQYCELNHILSWTKAGIQYNRTFQLLITRAAFASVCQQTDDIDFYGLMEYAILFRLLFEDNNTDRSNYLAPTIDRDSRLLEIVSKTRFHLQLFSITAVKLQHQLDEANICIEQRKKQQFLLDNNKNDYNNNINISWNDFAYESVENDNDKFILNDYKNVNFNFISKFHVKNSRTIAWFAEIGLYAEKFLLLLVLIITVTLLLLLWKSHKHLSTAMVLFIFNIIFSNSLFIISFILLLSQTIDEKSYKLLDATNFDGTLPASLAITEILNANLFEANKFIHQMGQETLYSLAQNGSLLGLINLLILVFVVINRSMVGKSIRLSRKCVILIFSLVWIFLFITHLLFSSLQLTAIHFIGQLLKILKAHRHDVQCTEKSLMVADYNVFGDLCDRISPFHNFGVYLLRGHTFFTLTFLVIGLVIFVVTICYHRSIRRESNLLSGKRRECKPQRRREMLFQTLLLSICANFISIAGQSFVEIAIFWAQNRKDAVEWARWFQLARIAAFVNPFFNPLLVILRIPPMNAKLRWLGRYITNVTLLFRCRKRARKKRTMRKRILISGTRESSIKPHTIHSDDFLFKVYFWIFQYKLLFI</sequence>
<evidence type="ECO:0000256" key="4">
    <source>
        <dbReference type="ARBA" id="ARBA00023136"/>
    </source>
</evidence>
<feature type="domain" description="G-protein coupled receptors family 1 profile" evidence="7">
    <location>
        <begin position="288"/>
        <end position="604"/>
    </location>
</feature>
<evidence type="ECO:0000256" key="3">
    <source>
        <dbReference type="ARBA" id="ARBA00022989"/>
    </source>
</evidence>